<dbReference type="AlphaFoldDB" id="A0ABD2XUU6"/>
<dbReference type="PANTHER" id="PTHR36073:SF1">
    <property type="entry name" value="OS01G0962100 PROTEIN"/>
    <property type="match status" value="1"/>
</dbReference>
<gene>
    <name evidence="3" type="ORF">ACH5RR_040814</name>
</gene>
<feature type="coiled-coil region" evidence="1">
    <location>
        <begin position="86"/>
        <end position="155"/>
    </location>
</feature>
<dbReference type="EMBL" id="JBJUIK010000017">
    <property type="protein sequence ID" value="KAL3498082.1"/>
    <property type="molecule type" value="Genomic_DNA"/>
</dbReference>
<keyword evidence="1" id="KW-0175">Coiled coil</keyword>
<reference evidence="3 4" key="1">
    <citation type="submission" date="2024-11" db="EMBL/GenBank/DDBJ databases">
        <title>A near-complete genome assembly of Cinchona calisaya.</title>
        <authorList>
            <person name="Lian D.C."/>
            <person name="Zhao X.W."/>
            <person name="Wei L."/>
        </authorList>
    </citation>
    <scope>NUCLEOTIDE SEQUENCE [LARGE SCALE GENOMIC DNA]</scope>
    <source>
        <tissue evidence="3">Nenye</tissue>
    </source>
</reference>
<evidence type="ECO:0000256" key="2">
    <source>
        <dbReference type="SAM" id="Phobius"/>
    </source>
</evidence>
<dbReference type="PANTHER" id="PTHR36073">
    <property type="match status" value="1"/>
</dbReference>
<evidence type="ECO:0000256" key="1">
    <source>
        <dbReference type="SAM" id="Coils"/>
    </source>
</evidence>
<protein>
    <submittedName>
        <fullName evidence="3">Uncharacterized protein</fullName>
    </submittedName>
</protein>
<evidence type="ECO:0000313" key="3">
    <source>
        <dbReference type="EMBL" id="KAL3498082.1"/>
    </source>
</evidence>
<evidence type="ECO:0000313" key="4">
    <source>
        <dbReference type="Proteomes" id="UP001630127"/>
    </source>
</evidence>
<feature type="transmembrane region" description="Helical" evidence="2">
    <location>
        <begin position="253"/>
        <end position="272"/>
    </location>
</feature>
<keyword evidence="4" id="KW-1185">Reference proteome</keyword>
<keyword evidence="2" id="KW-1133">Transmembrane helix</keyword>
<sequence>MALLLDLVSTTIVLVTKPLSLVKLSCLIGLRSIFIIIQTWIELLRATIYFQLTILWKVIIWAIAILSLPVRALTALQREKMLEIRILEMQTELENMVLHRKKLEEQLQLAIKECRLMEALLEELEDEHDEAICKMELLDVELRDLKVENHRLKEVQGKAFWSCRGQDEGDSMIGQNAKDAGKFGIPLLRSSYSANGFKAQHASSKDRNRSKSEMHEAGREVSEVSGLVLLHSQDTVALDFGKNNVLEHRREVALCRSLFSATLSLLVGMIVWEARDPCMPLVVALFTVVGMSLMSVIQFFSTIENKPAIDAVALLSLNWFILGTLTYPTLPKVANLLLTLVFHALVKIEKWWFAFLT</sequence>
<feature type="transmembrane region" description="Helical" evidence="2">
    <location>
        <begin position="21"/>
        <end position="41"/>
    </location>
</feature>
<feature type="transmembrane region" description="Helical" evidence="2">
    <location>
        <begin position="278"/>
        <end position="300"/>
    </location>
</feature>
<dbReference type="Proteomes" id="UP001630127">
    <property type="component" value="Unassembled WGS sequence"/>
</dbReference>
<organism evidence="3 4">
    <name type="scientific">Cinchona calisaya</name>
    <dbReference type="NCBI Taxonomy" id="153742"/>
    <lineage>
        <taxon>Eukaryota</taxon>
        <taxon>Viridiplantae</taxon>
        <taxon>Streptophyta</taxon>
        <taxon>Embryophyta</taxon>
        <taxon>Tracheophyta</taxon>
        <taxon>Spermatophyta</taxon>
        <taxon>Magnoliopsida</taxon>
        <taxon>eudicotyledons</taxon>
        <taxon>Gunneridae</taxon>
        <taxon>Pentapetalae</taxon>
        <taxon>asterids</taxon>
        <taxon>lamiids</taxon>
        <taxon>Gentianales</taxon>
        <taxon>Rubiaceae</taxon>
        <taxon>Cinchonoideae</taxon>
        <taxon>Cinchoneae</taxon>
        <taxon>Cinchona</taxon>
    </lineage>
</organism>
<accession>A0ABD2XUU6</accession>
<proteinExistence type="predicted"/>
<comment type="caution">
    <text evidence="3">The sequence shown here is derived from an EMBL/GenBank/DDBJ whole genome shotgun (WGS) entry which is preliminary data.</text>
</comment>
<keyword evidence="2" id="KW-0472">Membrane</keyword>
<keyword evidence="2" id="KW-0812">Transmembrane</keyword>
<feature type="transmembrane region" description="Helical" evidence="2">
    <location>
        <begin position="312"/>
        <end position="330"/>
    </location>
</feature>
<feature type="transmembrane region" description="Helical" evidence="2">
    <location>
        <begin position="47"/>
        <end position="70"/>
    </location>
</feature>
<name>A0ABD2XUU6_9GENT</name>